<gene>
    <name evidence="10" type="ORF">RFH988_LOCUS23617</name>
</gene>
<sequence>MTTIGDLFSMENIISEKYSLLYQESDYPITDIVHCLSNDHTNIDRVANDRESGSTNNLHEYKDYRKSYPQRNNRTKLNYRDLERGMYEKIRQTIWALNNPTFINANNKNEKTNKRCCDDDDDDVINLSTDEDETTNDDNDQFHRRLWCICHKPWDHSRLMLRCDSCANWYHGDCIGVTKEDAKTLDINGLQFICPPCQGQNDSDSMIESAESSDDPVPTKRKRSEDRLQTSNLGVRENKILLKSISHDESRKQSKTDVSFRRNSLPESKVVDCIVHGCKYLAKPGWVYCSSTCIRRHINDTLQAIQRSKGKDNEEIPTREDILLYESKSKKILEKNLVPKIEDLSTWINQHPSYEIMKSSLQQTIILRDNQSTNLSRSLSCGVNTTKSKFSSKPITNNQQTITKSILNKKTPIQLTRRLNNTISNMNNTVDIRSKVPTALYDKILMRLEKNGEKDFIKEDIRLIVHKIEEEMFHVYGKIDNPYKNKFRSLIANISNMNNNYFYKKILSKDLTAKQIVAMKPEDMLPPEEKEKRKDQFEKEVQRIINAEQQTAEEMARRAGIKVTRQDLINNDKFSPLSTLEEQNSSKEKVDSDKDNQSTNIAKESIEIKLTTTESIDETSKSIILTTDEKSTTNFGSDNQTFSSTLSEDLSSISVTKEINSNEPSILQSQHSIHEQSDPIFSAVDLDNDYIEPESPTGIDALIYDDNDDDDDDDNDNGLNNINKSSCSSTNPSSNDNTEYNMPYQPIIRDDYNPSKIQNETSSICQPKSITHLPNQWRGIIHPSDIKIPCQSVHVYGESDYLIENIPEQLIILGRLRLGDLWDYIRESLTVRDILILTLISSSTNTNDNELFSKYVDTLDTSGRAAVISKCVSSSLIRDMYILAANTKDCPSNVLSSLFLPITFESKQLFLVIIGSGKRTMKLINRSNENSSMNNLIYNPIALQDSTVIRDPRLLKTKDPRLNRYNTTNENVTLSTSQPSTNIQQTSVQYSNEDLHKLLFDSLERIRHSLKSDDIRSIVMSTMKILKANERDDLCKHFNDNLRIVMIEWQTKQGSTSIVVDDNLIEENMDVDDDQDDKNKKQITTSSTSNISSEFNDVDYRFLDQDMHHHMKTTTTTTAVEDDSHRKQRRKSRFSDRLPIDDNHTIKVKSNIQIDKFCSKEEPTKITSSKTVDKHINSSLNSKFRPIINSSESFIPLTNIKDKLTSKPIRFSFSKDSLRRHKTNISLTNNNDIYESSPKFIEDLIKQVQSYGYQGLSLSNDNWIKQTLPITPIRSTAMLNLVMQQQQQQQQQQKTNNRFSSYTNEWRSSSNNNYMTHYYDFDQPQE</sequence>
<dbReference type="Pfam" id="PF07500">
    <property type="entry name" value="TFIIS_M"/>
    <property type="match status" value="1"/>
</dbReference>
<dbReference type="EMBL" id="CAJNOO010001651">
    <property type="protein sequence ID" value="CAF1183033.1"/>
    <property type="molecule type" value="Genomic_DNA"/>
</dbReference>
<dbReference type="SUPFAM" id="SSF160481">
    <property type="entry name" value="BRK domain-like"/>
    <property type="match status" value="1"/>
</dbReference>
<dbReference type="Gene3D" id="1.10.472.30">
    <property type="entry name" value="Transcription elongation factor S-II, central domain"/>
    <property type="match status" value="1"/>
</dbReference>
<feature type="compositionally biased region" description="Basic and acidic residues" evidence="7">
    <location>
        <begin position="584"/>
        <end position="596"/>
    </location>
</feature>
<comment type="subcellular location">
    <subcellularLocation>
        <location evidence="1">Nucleus</location>
    </subcellularLocation>
</comment>
<feature type="compositionally biased region" description="Low complexity" evidence="7">
    <location>
        <begin position="723"/>
        <end position="737"/>
    </location>
</feature>
<dbReference type="Proteomes" id="UP000663882">
    <property type="component" value="Unassembled WGS sequence"/>
</dbReference>
<feature type="region of interest" description="Disordered" evidence="7">
    <location>
        <begin position="574"/>
        <end position="598"/>
    </location>
</feature>
<dbReference type="PANTHER" id="PTHR46174">
    <property type="entry name" value="CXXC-TYPE ZINC FINGER PROTEIN 1"/>
    <property type="match status" value="1"/>
</dbReference>
<proteinExistence type="predicted"/>
<dbReference type="SUPFAM" id="SSF57903">
    <property type="entry name" value="FYVE/PHD zinc finger"/>
    <property type="match status" value="1"/>
</dbReference>
<keyword evidence="2" id="KW-0479">Metal-binding</keyword>
<dbReference type="InterPro" id="IPR019786">
    <property type="entry name" value="Zinc_finger_PHD-type_CS"/>
</dbReference>
<accession>A0A814V1N7</accession>
<keyword evidence="3 6" id="KW-0863">Zinc-finger</keyword>
<evidence type="ECO:0000313" key="11">
    <source>
        <dbReference type="Proteomes" id="UP000663882"/>
    </source>
</evidence>
<dbReference type="PROSITE" id="PS50016">
    <property type="entry name" value="ZF_PHD_2"/>
    <property type="match status" value="1"/>
</dbReference>
<feature type="compositionally biased region" description="Polar residues" evidence="7">
    <location>
        <begin position="574"/>
        <end position="583"/>
    </location>
</feature>
<name>A0A814V1N7_9BILA</name>
<evidence type="ECO:0000259" key="8">
    <source>
        <dbReference type="PROSITE" id="PS50016"/>
    </source>
</evidence>
<dbReference type="SUPFAM" id="SSF46942">
    <property type="entry name" value="Elongation factor TFIIS domain 2"/>
    <property type="match status" value="1"/>
</dbReference>
<feature type="region of interest" description="Disordered" evidence="7">
    <location>
        <begin position="203"/>
        <end position="229"/>
    </location>
</feature>
<evidence type="ECO:0000256" key="1">
    <source>
        <dbReference type="ARBA" id="ARBA00004123"/>
    </source>
</evidence>
<dbReference type="OrthoDB" id="784962at2759"/>
<evidence type="ECO:0000256" key="3">
    <source>
        <dbReference type="ARBA" id="ARBA00022771"/>
    </source>
</evidence>
<feature type="region of interest" description="Disordered" evidence="7">
    <location>
        <begin position="1113"/>
        <end position="1139"/>
    </location>
</feature>
<feature type="domain" description="TFIIS central" evidence="9">
    <location>
        <begin position="432"/>
        <end position="552"/>
    </location>
</feature>
<dbReference type="SMART" id="SM00249">
    <property type="entry name" value="PHD"/>
    <property type="match status" value="1"/>
</dbReference>
<evidence type="ECO:0000313" key="10">
    <source>
        <dbReference type="EMBL" id="CAF1183033.1"/>
    </source>
</evidence>
<dbReference type="SMART" id="SM00510">
    <property type="entry name" value="TFS2M"/>
    <property type="match status" value="1"/>
</dbReference>
<evidence type="ECO:0000259" key="9">
    <source>
        <dbReference type="PROSITE" id="PS51321"/>
    </source>
</evidence>
<keyword evidence="4" id="KW-0862">Zinc</keyword>
<dbReference type="InterPro" id="IPR013083">
    <property type="entry name" value="Znf_RING/FYVE/PHD"/>
</dbReference>
<dbReference type="InterPro" id="IPR037259">
    <property type="entry name" value="BRK_sf"/>
</dbReference>
<evidence type="ECO:0000256" key="2">
    <source>
        <dbReference type="ARBA" id="ARBA00022723"/>
    </source>
</evidence>
<feature type="region of interest" description="Disordered" evidence="7">
    <location>
        <begin position="689"/>
        <end position="763"/>
    </location>
</feature>
<feature type="compositionally biased region" description="Acidic residues" evidence="7">
    <location>
        <begin position="703"/>
        <end position="716"/>
    </location>
</feature>
<feature type="compositionally biased region" description="Polar residues" evidence="7">
    <location>
        <begin position="1294"/>
        <end position="1308"/>
    </location>
</feature>
<keyword evidence="5" id="KW-0539">Nucleus</keyword>
<dbReference type="InterPro" id="IPR019787">
    <property type="entry name" value="Znf_PHD-finger"/>
</dbReference>
<dbReference type="PROSITE" id="PS51321">
    <property type="entry name" value="TFIIS_CENTRAL"/>
    <property type="match status" value="1"/>
</dbReference>
<dbReference type="GO" id="GO:0048188">
    <property type="term" value="C:Set1C/COMPASS complex"/>
    <property type="evidence" value="ECO:0007669"/>
    <property type="project" value="InterPro"/>
</dbReference>
<dbReference type="InterPro" id="IPR003618">
    <property type="entry name" value="TFIIS_cen_dom"/>
</dbReference>
<evidence type="ECO:0000256" key="7">
    <source>
        <dbReference type="SAM" id="MobiDB-lite"/>
    </source>
</evidence>
<dbReference type="Pfam" id="PF00628">
    <property type="entry name" value="PHD"/>
    <property type="match status" value="1"/>
</dbReference>
<evidence type="ECO:0000256" key="6">
    <source>
        <dbReference type="PROSITE-ProRule" id="PRU00146"/>
    </source>
</evidence>
<comment type="caution">
    <text evidence="10">The sequence shown here is derived from an EMBL/GenBank/DDBJ whole genome shotgun (WGS) entry which is preliminary data.</text>
</comment>
<evidence type="ECO:0000256" key="4">
    <source>
        <dbReference type="ARBA" id="ARBA00022833"/>
    </source>
</evidence>
<dbReference type="CDD" id="cd15552">
    <property type="entry name" value="PHD_PHF3_like"/>
    <property type="match status" value="1"/>
</dbReference>
<dbReference type="PANTHER" id="PTHR46174:SF1">
    <property type="entry name" value="CXXC-TYPE ZINC FINGER PROTEIN 1"/>
    <property type="match status" value="1"/>
</dbReference>
<dbReference type="Pfam" id="PF07744">
    <property type="entry name" value="SPOC"/>
    <property type="match status" value="1"/>
</dbReference>
<dbReference type="Gene3D" id="3.30.40.10">
    <property type="entry name" value="Zinc/RING finger domain, C3HC4 (zinc finger)"/>
    <property type="match status" value="1"/>
</dbReference>
<protein>
    <submittedName>
        <fullName evidence="10">Uncharacterized protein</fullName>
    </submittedName>
</protein>
<dbReference type="InterPro" id="IPR011011">
    <property type="entry name" value="Znf_FYVE_PHD"/>
</dbReference>
<reference evidence="10" key="1">
    <citation type="submission" date="2021-02" db="EMBL/GenBank/DDBJ databases">
        <authorList>
            <person name="Nowell W R."/>
        </authorList>
    </citation>
    <scope>NUCLEOTIDE SEQUENCE</scope>
</reference>
<dbReference type="InterPro" id="IPR012921">
    <property type="entry name" value="SPOC_C"/>
</dbReference>
<dbReference type="InterPro" id="IPR001965">
    <property type="entry name" value="Znf_PHD"/>
</dbReference>
<dbReference type="GO" id="GO:0008270">
    <property type="term" value="F:zinc ion binding"/>
    <property type="evidence" value="ECO:0007669"/>
    <property type="project" value="UniProtKB-KW"/>
</dbReference>
<feature type="domain" description="PHD-type" evidence="8">
    <location>
        <begin position="145"/>
        <end position="200"/>
    </location>
</feature>
<feature type="region of interest" description="Disordered" evidence="7">
    <location>
        <begin position="1287"/>
        <end position="1308"/>
    </location>
</feature>
<dbReference type="InterPro" id="IPR036575">
    <property type="entry name" value="TFIIS_cen_dom_sf"/>
</dbReference>
<dbReference type="PROSITE" id="PS01359">
    <property type="entry name" value="ZF_PHD_1"/>
    <property type="match status" value="1"/>
</dbReference>
<dbReference type="GO" id="GO:0045893">
    <property type="term" value="P:positive regulation of DNA-templated transcription"/>
    <property type="evidence" value="ECO:0007669"/>
    <property type="project" value="TreeGrafter"/>
</dbReference>
<dbReference type="GO" id="GO:0006351">
    <property type="term" value="P:DNA-templated transcription"/>
    <property type="evidence" value="ECO:0007669"/>
    <property type="project" value="InterPro"/>
</dbReference>
<organism evidence="10 11">
    <name type="scientific">Rotaria sordida</name>
    <dbReference type="NCBI Taxonomy" id="392033"/>
    <lineage>
        <taxon>Eukaryota</taxon>
        <taxon>Metazoa</taxon>
        <taxon>Spiralia</taxon>
        <taxon>Gnathifera</taxon>
        <taxon>Rotifera</taxon>
        <taxon>Eurotatoria</taxon>
        <taxon>Bdelloidea</taxon>
        <taxon>Philodinida</taxon>
        <taxon>Philodinidae</taxon>
        <taxon>Rotaria</taxon>
    </lineage>
</organism>
<dbReference type="InterPro" id="IPR037869">
    <property type="entry name" value="Spp1/CFP1"/>
</dbReference>
<evidence type="ECO:0000256" key="5">
    <source>
        <dbReference type="ARBA" id="ARBA00023242"/>
    </source>
</evidence>